<keyword evidence="1" id="KW-0472">Membrane</keyword>
<reference evidence="2 3" key="1">
    <citation type="submission" date="2016-02" db="EMBL/GenBank/DDBJ databases">
        <authorList>
            <person name="Wen L."/>
            <person name="He K."/>
            <person name="Yang H."/>
        </authorList>
    </citation>
    <scope>NUCLEOTIDE SEQUENCE [LARGE SCALE GENOMIC DNA]</scope>
    <source>
        <strain evidence="2 3">DSM 22607</strain>
    </source>
</reference>
<proteinExistence type="predicted"/>
<gene>
    <name evidence="2" type="ORF">HMPREF3293_00940</name>
</gene>
<dbReference type="EMBL" id="LSZW01000047">
    <property type="protein sequence ID" value="KXK66204.1"/>
    <property type="molecule type" value="Genomic_DNA"/>
</dbReference>
<evidence type="ECO:0000256" key="1">
    <source>
        <dbReference type="SAM" id="Phobius"/>
    </source>
</evidence>
<organism evidence="2 3">
    <name type="scientific">Christensenella minuta</name>
    <dbReference type="NCBI Taxonomy" id="626937"/>
    <lineage>
        <taxon>Bacteria</taxon>
        <taxon>Bacillati</taxon>
        <taxon>Bacillota</taxon>
        <taxon>Clostridia</taxon>
        <taxon>Christensenellales</taxon>
        <taxon>Christensenellaceae</taxon>
        <taxon>Christensenella</taxon>
    </lineage>
</organism>
<evidence type="ECO:0000313" key="3">
    <source>
        <dbReference type="Proteomes" id="UP000070366"/>
    </source>
</evidence>
<dbReference type="AlphaFoldDB" id="A0A136Q6H7"/>
<feature type="transmembrane region" description="Helical" evidence="1">
    <location>
        <begin position="20"/>
        <end position="47"/>
    </location>
</feature>
<protein>
    <submittedName>
        <fullName evidence="2">Uncharacterized protein</fullName>
    </submittedName>
</protein>
<dbReference type="Proteomes" id="UP000070366">
    <property type="component" value="Unassembled WGS sequence"/>
</dbReference>
<feature type="transmembrane region" description="Helical" evidence="1">
    <location>
        <begin position="59"/>
        <end position="78"/>
    </location>
</feature>
<keyword evidence="1" id="KW-0812">Transmembrane</keyword>
<accession>A0A136Q6H7</accession>
<keyword evidence="1" id="KW-1133">Transmembrane helix</keyword>
<keyword evidence="3" id="KW-1185">Reference proteome</keyword>
<evidence type="ECO:0000313" key="2">
    <source>
        <dbReference type="EMBL" id="KXK66204.1"/>
    </source>
</evidence>
<dbReference type="STRING" id="626937.HMPREF3293_00940"/>
<sequence length="79" mass="9522">MRDGHPGTPFVRIYLNVKIYLYRIKIIFICFYSVFLLLIFLFILGFIAFKRLLAFVVSLYYNNFCNVSIILFLNFNFFL</sequence>
<name>A0A136Q6H7_9FIRM</name>
<comment type="caution">
    <text evidence="2">The sequence shown here is derived from an EMBL/GenBank/DDBJ whole genome shotgun (WGS) entry which is preliminary data.</text>
</comment>